<protein>
    <submittedName>
        <fullName evidence="5">Putative NADH:flavin oxidoreductase</fullName>
    </submittedName>
</protein>
<dbReference type="FunFam" id="3.20.20.70:FF:000059">
    <property type="entry name" value="N-ethylmaleimide reductase, FMN-linked"/>
    <property type="match status" value="1"/>
</dbReference>
<dbReference type="Gene3D" id="3.20.20.70">
    <property type="entry name" value="Aldolase class I"/>
    <property type="match status" value="1"/>
</dbReference>
<dbReference type="KEGG" id="pman:OU5_0771"/>
<sequence>MSSLFDSYDLADQVLPNRIVMPPMTRARVEGTVPSEDMATYYAQRAGAGLIISESAQVSPQGRGYLYTPGIHSAAQIEGWKRVTDAVHQAGGRMFLQLWHVGRVSHSSLLDGRSPVAPVAMPASQTLVHAYDSDGKPGQVPVSAPVALDAEGIRQVIADFRLASANALSAGFDGVEIHAGNGYLFEQFINGGFNTREDRFGGAPIANRLRLLLETVDAVSAQIGSAKVGVRVSPFAHLADLHPFDGEEATWLALAGALSQRQIAYLHASHLGTPDFQKDFRAAYDGTLMVSGGFTLETAQQAIEEGLSDLVVFGRPFIANPDLVNRLRHGWPLAEAGREAYYGGGAHGYIDYPAYSSPVAESA</sequence>
<dbReference type="EMBL" id="CP005960">
    <property type="protein sequence ID" value="AHZ67850.1"/>
    <property type="molecule type" value="Genomic_DNA"/>
</dbReference>
<dbReference type="InterPro" id="IPR013785">
    <property type="entry name" value="Aldolase_TIM"/>
</dbReference>
<evidence type="ECO:0000256" key="2">
    <source>
        <dbReference type="ARBA" id="ARBA00005979"/>
    </source>
</evidence>
<keyword evidence="3" id="KW-0560">Oxidoreductase</keyword>
<dbReference type="CDD" id="cd02933">
    <property type="entry name" value="OYE_like_FMN"/>
    <property type="match status" value="1"/>
</dbReference>
<dbReference type="OrthoDB" id="8523426at2"/>
<dbReference type="GO" id="GO:0005829">
    <property type="term" value="C:cytosol"/>
    <property type="evidence" value="ECO:0007669"/>
    <property type="project" value="UniProtKB-ARBA"/>
</dbReference>
<comment type="cofactor">
    <cofactor evidence="1">
        <name>FMN</name>
        <dbReference type="ChEBI" id="CHEBI:58210"/>
    </cofactor>
</comment>
<feature type="domain" description="NADH:flavin oxidoreductase/NADH oxidase N-terminal" evidence="4">
    <location>
        <begin position="4"/>
        <end position="332"/>
    </location>
</feature>
<organism evidence="5 6">
    <name type="scientific">Pseudomonas mandelii JR-1</name>
    <dbReference type="NCBI Taxonomy" id="1147786"/>
    <lineage>
        <taxon>Bacteria</taxon>
        <taxon>Pseudomonadati</taxon>
        <taxon>Pseudomonadota</taxon>
        <taxon>Gammaproteobacteria</taxon>
        <taxon>Pseudomonadales</taxon>
        <taxon>Pseudomonadaceae</taxon>
        <taxon>Pseudomonas</taxon>
    </lineage>
</organism>
<accession>A0A024E5K7</accession>
<dbReference type="InterPro" id="IPR001155">
    <property type="entry name" value="OxRdtase_FMN_N"/>
</dbReference>
<evidence type="ECO:0000259" key="4">
    <source>
        <dbReference type="Pfam" id="PF00724"/>
    </source>
</evidence>
<gene>
    <name evidence="5" type="ORF">OU5_0771</name>
</gene>
<dbReference type="Pfam" id="PF00724">
    <property type="entry name" value="Oxidored_FMN"/>
    <property type="match status" value="1"/>
</dbReference>
<dbReference type="InterPro" id="IPR045247">
    <property type="entry name" value="Oye-like"/>
</dbReference>
<name>A0A024E5K7_9PSED</name>
<proteinExistence type="inferred from homology"/>
<comment type="similarity">
    <text evidence="2">Belongs to the NADH:flavin oxidoreductase/NADH oxidase family.</text>
</comment>
<dbReference type="AlphaFoldDB" id="A0A024E5K7"/>
<dbReference type="Proteomes" id="UP000026913">
    <property type="component" value="Chromosome"/>
</dbReference>
<dbReference type="SUPFAM" id="SSF51395">
    <property type="entry name" value="FMN-linked oxidoreductases"/>
    <property type="match status" value="1"/>
</dbReference>
<dbReference type="RefSeq" id="WP_010459616.1">
    <property type="nucleotide sequence ID" value="NZ_CP005960.1"/>
</dbReference>
<dbReference type="HOGENOM" id="CLU_012153_0_1_6"/>
<evidence type="ECO:0000313" key="6">
    <source>
        <dbReference type="Proteomes" id="UP000026913"/>
    </source>
</evidence>
<evidence type="ECO:0000256" key="1">
    <source>
        <dbReference type="ARBA" id="ARBA00001917"/>
    </source>
</evidence>
<dbReference type="GO" id="GO:0016628">
    <property type="term" value="F:oxidoreductase activity, acting on the CH-CH group of donors, NAD or NADP as acceptor"/>
    <property type="evidence" value="ECO:0007669"/>
    <property type="project" value="UniProtKB-ARBA"/>
</dbReference>
<dbReference type="PANTHER" id="PTHR22893:SF91">
    <property type="entry name" value="NADPH DEHYDROGENASE 2-RELATED"/>
    <property type="match status" value="1"/>
</dbReference>
<dbReference type="PANTHER" id="PTHR22893">
    <property type="entry name" value="NADH OXIDOREDUCTASE-RELATED"/>
    <property type="match status" value="1"/>
</dbReference>
<reference evidence="5 6" key="1">
    <citation type="journal article" date="2012" name="J. Bacteriol.">
        <title>Genome sequence of cold-adapted Pseudomonas mandelii strain JR-1.</title>
        <authorList>
            <person name="Jang S.H."/>
            <person name="Kim J."/>
            <person name="Kim J."/>
            <person name="Hong S."/>
            <person name="Lee C."/>
        </authorList>
    </citation>
    <scope>NUCLEOTIDE SEQUENCE [LARGE SCALE GENOMIC DNA]</scope>
    <source>
        <strain evidence="5 6">JR-1</strain>
    </source>
</reference>
<evidence type="ECO:0000313" key="5">
    <source>
        <dbReference type="EMBL" id="AHZ67850.1"/>
    </source>
</evidence>
<dbReference type="GO" id="GO:0010181">
    <property type="term" value="F:FMN binding"/>
    <property type="evidence" value="ECO:0007669"/>
    <property type="project" value="InterPro"/>
</dbReference>
<evidence type="ECO:0000256" key="3">
    <source>
        <dbReference type="ARBA" id="ARBA00023002"/>
    </source>
</evidence>